<reference evidence="1" key="1">
    <citation type="submission" date="2022-03" db="EMBL/GenBank/DDBJ databases">
        <title>A functionally conserved STORR gene fusion in Papaver species that diverged 16.8 million years ago.</title>
        <authorList>
            <person name="Catania T."/>
        </authorList>
    </citation>
    <scope>NUCLEOTIDE SEQUENCE</scope>
    <source>
        <strain evidence="1">S-191538</strain>
    </source>
</reference>
<sequence>MATVATSPTAAAAAAAAAEAVTSPKSLVNEEMKAKAEVYHGAEICKEKVKEFLKLMELPNGLLPIDDIDECGFVRENGYFWFQRKYKLEHKFESLGDRLVSYGPVVTGYAENKKIKKVTGIKTKELLIWVSIHEVSVSGDDKDDTKKSGGKITFKAPAGLFRTFPVSSFTIEE</sequence>
<proteinExistence type="predicted"/>
<dbReference type="InterPro" id="IPR036758">
    <property type="entry name" value="At5g01610-like"/>
</dbReference>
<dbReference type="InterPro" id="IPR007493">
    <property type="entry name" value="DUF538"/>
</dbReference>
<evidence type="ECO:0000313" key="2">
    <source>
        <dbReference type="Proteomes" id="UP001177140"/>
    </source>
</evidence>
<gene>
    <name evidence="1" type="ORF">MKW94_010013</name>
</gene>
<dbReference type="AlphaFoldDB" id="A0AA41S7N9"/>
<evidence type="ECO:0000313" key="1">
    <source>
        <dbReference type="EMBL" id="MCL7028018.1"/>
    </source>
</evidence>
<dbReference type="PANTHER" id="PTHR31676:SF10">
    <property type="entry name" value="EXPRESSED PROTEIN"/>
    <property type="match status" value="1"/>
</dbReference>
<dbReference type="SUPFAM" id="SSF141562">
    <property type="entry name" value="At5g01610-like"/>
    <property type="match status" value="1"/>
</dbReference>
<name>A0AA41S7N9_PAPNU</name>
<dbReference type="Pfam" id="PF04398">
    <property type="entry name" value="DUF538"/>
    <property type="match status" value="1"/>
</dbReference>
<accession>A0AA41S7N9</accession>
<organism evidence="1 2">
    <name type="scientific">Papaver nudicaule</name>
    <name type="common">Iceland poppy</name>
    <dbReference type="NCBI Taxonomy" id="74823"/>
    <lineage>
        <taxon>Eukaryota</taxon>
        <taxon>Viridiplantae</taxon>
        <taxon>Streptophyta</taxon>
        <taxon>Embryophyta</taxon>
        <taxon>Tracheophyta</taxon>
        <taxon>Spermatophyta</taxon>
        <taxon>Magnoliopsida</taxon>
        <taxon>Ranunculales</taxon>
        <taxon>Papaveraceae</taxon>
        <taxon>Papaveroideae</taxon>
        <taxon>Papaver</taxon>
    </lineage>
</organism>
<dbReference type="Gene3D" id="2.30.240.10">
    <property type="entry name" value="At5g01610-like"/>
    <property type="match status" value="1"/>
</dbReference>
<keyword evidence="2" id="KW-1185">Reference proteome</keyword>
<comment type="caution">
    <text evidence="1">The sequence shown here is derived from an EMBL/GenBank/DDBJ whole genome shotgun (WGS) entry which is preliminary data.</text>
</comment>
<protein>
    <submittedName>
        <fullName evidence="1">Uncharacterized protein</fullName>
    </submittedName>
</protein>
<dbReference type="Proteomes" id="UP001177140">
    <property type="component" value="Unassembled WGS sequence"/>
</dbReference>
<dbReference type="EMBL" id="JAJJMA010074793">
    <property type="protein sequence ID" value="MCL7028018.1"/>
    <property type="molecule type" value="Genomic_DNA"/>
</dbReference>
<dbReference type="PANTHER" id="PTHR31676">
    <property type="entry name" value="T31J12.3 PROTEIN-RELATED"/>
    <property type="match status" value="1"/>
</dbReference>